<feature type="compositionally biased region" description="Low complexity" evidence="1">
    <location>
        <begin position="36"/>
        <end position="57"/>
    </location>
</feature>
<evidence type="ECO:0000256" key="1">
    <source>
        <dbReference type="SAM" id="MobiDB-lite"/>
    </source>
</evidence>
<proteinExistence type="predicted"/>
<accession>A0A8S2TN87</accession>
<feature type="region of interest" description="Disordered" evidence="1">
    <location>
        <begin position="1"/>
        <end position="57"/>
    </location>
</feature>
<feature type="compositionally biased region" description="Low complexity" evidence="1">
    <location>
        <begin position="7"/>
        <end position="24"/>
    </location>
</feature>
<name>A0A8S2TN87_9BILA</name>
<evidence type="ECO:0000313" key="3">
    <source>
        <dbReference type="Proteomes" id="UP000681720"/>
    </source>
</evidence>
<dbReference type="Proteomes" id="UP000681720">
    <property type="component" value="Unassembled WGS sequence"/>
</dbReference>
<dbReference type="EMBL" id="CAJOBJ010035768">
    <property type="protein sequence ID" value="CAF4298602.1"/>
    <property type="molecule type" value="Genomic_DNA"/>
</dbReference>
<sequence length="107" mass="12471">SSNYQRNNNTTTTNTNTTANNNTNSYRNVRQPVSFQQQQQEQRQTNNNQQRQNRGQFYQTQFIKPEPTRKATIPFLQPAFAPNATTQYPRDQPLPRLKPGTVRTRGE</sequence>
<feature type="region of interest" description="Disordered" evidence="1">
    <location>
        <begin position="81"/>
        <end position="107"/>
    </location>
</feature>
<feature type="compositionally biased region" description="Polar residues" evidence="1">
    <location>
        <begin position="25"/>
        <end position="35"/>
    </location>
</feature>
<evidence type="ECO:0000313" key="2">
    <source>
        <dbReference type="EMBL" id="CAF4298602.1"/>
    </source>
</evidence>
<organism evidence="2 3">
    <name type="scientific">Rotaria magnacalcarata</name>
    <dbReference type="NCBI Taxonomy" id="392030"/>
    <lineage>
        <taxon>Eukaryota</taxon>
        <taxon>Metazoa</taxon>
        <taxon>Spiralia</taxon>
        <taxon>Gnathifera</taxon>
        <taxon>Rotifera</taxon>
        <taxon>Eurotatoria</taxon>
        <taxon>Bdelloidea</taxon>
        <taxon>Philodinida</taxon>
        <taxon>Philodinidae</taxon>
        <taxon>Rotaria</taxon>
    </lineage>
</organism>
<dbReference type="AlphaFoldDB" id="A0A8S2TN87"/>
<feature type="non-terminal residue" evidence="2">
    <location>
        <position position="107"/>
    </location>
</feature>
<feature type="non-terminal residue" evidence="2">
    <location>
        <position position="1"/>
    </location>
</feature>
<comment type="caution">
    <text evidence="2">The sequence shown here is derived from an EMBL/GenBank/DDBJ whole genome shotgun (WGS) entry which is preliminary data.</text>
</comment>
<gene>
    <name evidence="2" type="ORF">GIL414_LOCUS25737</name>
</gene>
<reference evidence="2" key="1">
    <citation type="submission" date="2021-02" db="EMBL/GenBank/DDBJ databases">
        <authorList>
            <person name="Nowell W R."/>
        </authorList>
    </citation>
    <scope>NUCLEOTIDE SEQUENCE</scope>
</reference>
<protein>
    <submittedName>
        <fullName evidence="2">Uncharacterized protein</fullName>
    </submittedName>
</protein>